<dbReference type="Proteomes" id="UP000327085">
    <property type="component" value="Chromosome 4"/>
</dbReference>
<dbReference type="InterPro" id="IPR058546">
    <property type="entry name" value="RPS4B/Roq1-like_LRR"/>
</dbReference>
<dbReference type="InterPro" id="IPR042197">
    <property type="entry name" value="Apaf_helical"/>
</dbReference>
<dbReference type="SUPFAM" id="SSF52540">
    <property type="entry name" value="P-loop containing nucleoside triphosphate hydrolases"/>
    <property type="match status" value="1"/>
</dbReference>
<dbReference type="InParanoid" id="A0A5E4GJP8"/>
<protein>
    <submittedName>
        <fullName evidence="6">PREDICTED: TMV resistance N</fullName>
    </submittedName>
</protein>
<dbReference type="Pfam" id="PF00560">
    <property type="entry name" value="LRR_1"/>
    <property type="match status" value="1"/>
</dbReference>
<dbReference type="InterPro" id="IPR001611">
    <property type="entry name" value="Leu-rich_rpt"/>
</dbReference>
<dbReference type="InterPro" id="IPR027417">
    <property type="entry name" value="P-loop_NTPase"/>
</dbReference>
<dbReference type="Gene3D" id="3.80.10.10">
    <property type="entry name" value="Ribonuclease Inhibitor"/>
    <property type="match status" value="2"/>
</dbReference>
<dbReference type="PROSITE" id="PS51450">
    <property type="entry name" value="LRR"/>
    <property type="match status" value="1"/>
</dbReference>
<dbReference type="PRINTS" id="PR00364">
    <property type="entry name" value="DISEASERSIST"/>
</dbReference>
<keyword evidence="3" id="KW-0611">Plant defense</keyword>
<keyword evidence="4" id="KW-0520">NAD</keyword>
<dbReference type="SUPFAM" id="SSF52058">
    <property type="entry name" value="L domain-like"/>
    <property type="match status" value="1"/>
</dbReference>
<dbReference type="Gene3D" id="3.40.50.300">
    <property type="entry name" value="P-loop containing nucleotide triphosphate hydrolases"/>
    <property type="match status" value="1"/>
</dbReference>
<dbReference type="Gene3D" id="3.40.50.10140">
    <property type="entry name" value="Toll/interleukin-1 receptor homology (TIR) domain"/>
    <property type="match status" value="1"/>
</dbReference>
<sequence length="1088" mass="123908">MLPSSASSTPKIRAHDVFLSFRGEDTRNSFTDHLYHALNQRGIDTFRDDEKLKRGTFIGPELLKAIEESSFAVVILSKEYASSTWCLDELAHIVECMKKRELQVFPVFYHVKPSEVRNQTGSLSQAFAKHEEKTVLLGEVGKWRKALTEIAIISGWVLDKARGESEVIQEIANKISNILTSMTPSDNDDRLVGMNSRIEKMEAFLDLKERDDVRTIGIWGMGGIGKTTLAQLVFNNICNQFQASCFLGNVKDKSKNPDLVVSLQKVLFKKLLYSGDDIHNVHMGINSLSRRLPSKKVLIVLDDLDHKKQIEDLVGMDWLGPGSRIIITTRNEHLLKAYGVHHIYEVEKLNDEEAFQLFCKKAFKKGHKMADDYTNLSKGVVKYANGLPLALEVLGYALCGRELGEWESEFAKLKEHHDDNIIDVLRISYDGLDETEKQIFLDIACFFKGEDHDRVFNILDACDFYPKRGIRVLKEKCLVKVIEGNRLWMHDLVQQMGWSVVLRDSLDPGERSRLWVNESVSDYKDSRSWHDVNNVLEDNLGTISVHGIFLTLPAKEEIELDADPFSNMRVLKLLRICNANFSKCPEYFSRELRLLEWHEYPSESLPQSFRPSALVELKLPSSRIKQLWHERHLPLMKKLGLIDLSNCKCLTKTPDFSKVPYLMDLTLEGCEKLSELHPTIWDLQHLVSLNLKGCECLEILPHSICWKSLQTFIASGCSRLERFPEIVGNMKHLSELHLDRTGIRELPLSIERLTNLILLNLRECKNLLSLPSSICSLTSLKHVYLSGCKLIDQLPENIGKLEHLEELYACQTAIRRLPMSILLLKNLQSLCLHGCKGLKLPHSFSGLSSLISLDLSGCSLDEGAIPDDIGRSLSSLRSLGLSENNFVSIPESISRLCELKELTLFKCSNLRLLPKHLPPSLKPLVAYDCPMQTNYPETLTIWTSDKGICFLKCQESEGDEDETRHDPRPIPEEHVKQPFAKYLKDLIGPELEQEIELRVPHTAIPHWCSEYQSGTSVTIQLSDPEDSNSSWMGVALFVFFEILDQSFEMEETFCRFQASDGLFQKRSVFANFENFRVGSHGVCWYQPA</sequence>
<name>A0A5E4GJP8_PRUDU</name>
<dbReference type="GO" id="GO:0007165">
    <property type="term" value="P:signal transduction"/>
    <property type="evidence" value="ECO:0007669"/>
    <property type="project" value="InterPro"/>
</dbReference>
<keyword evidence="2" id="KW-0677">Repeat</keyword>
<dbReference type="Pfam" id="PF01582">
    <property type="entry name" value="TIR"/>
    <property type="match status" value="1"/>
</dbReference>
<dbReference type="AlphaFoldDB" id="A0A5E4GJP8"/>
<dbReference type="SMART" id="SM00369">
    <property type="entry name" value="LRR_TYP"/>
    <property type="match status" value="4"/>
</dbReference>
<organism evidence="6 7">
    <name type="scientific">Prunus dulcis</name>
    <name type="common">Almond</name>
    <name type="synonym">Amygdalus dulcis</name>
    <dbReference type="NCBI Taxonomy" id="3755"/>
    <lineage>
        <taxon>Eukaryota</taxon>
        <taxon>Viridiplantae</taxon>
        <taxon>Streptophyta</taxon>
        <taxon>Embryophyta</taxon>
        <taxon>Tracheophyta</taxon>
        <taxon>Spermatophyta</taxon>
        <taxon>Magnoliopsida</taxon>
        <taxon>eudicotyledons</taxon>
        <taxon>Gunneridae</taxon>
        <taxon>Pentapetalae</taxon>
        <taxon>rosids</taxon>
        <taxon>fabids</taxon>
        <taxon>Rosales</taxon>
        <taxon>Rosaceae</taxon>
        <taxon>Amygdaloideae</taxon>
        <taxon>Amygdaleae</taxon>
        <taxon>Prunus</taxon>
    </lineage>
</organism>
<dbReference type="Gramene" id="VVA40024">
    <property type="protein sequence ID" value="VVA40024"/>
    <property type="gene ID" value="Prudul26B004962"/>
</dbReference>
<evidence type="ECO:0000256" key="2">
    <source>
        <dbReference type="ARBA" id="ARBA00022737"/>
    </source>
</evidence>
<dbReference type="SMART" id="SM00255">
    <property type="entry name" value="TIR"/>
    <property type="match status" value="1"/>
</dbReference>
<dbReference type="Pfam" id="PF23282">
    <property type="entry name" value="WHD_ROQ1"/>
    <property type="match status" value="1"/>
</dbReference>
<evidence type="ECO:0000313" key="6">
    <source>
        <dbReference type="EMBL" id="VVA40024.1"/>
    </source>
</evidence>
<dbReference type="PANTHER" id="PTHR11017">
    <property type="entry name" value="LEUCINE-RICH REPEAT-CONTAINING PROTEIN"/>
    <property type="match status" value="1"/>
</dbReference>
<proteinExistence type="predicted"/>
<evidence type="ECO:0000313" key="7">
    <source>
        <dbReference type="Proteomes" id="UP000327085"/>
    </source>
</evidence>
<dbReference type="InterPro" id="IPR032675">
    <property type="entry name" value="LRR_dom_sf"/>
</dbReference>
<feature type="non-terminal residue" evidence="6">
    <location>
        <position position="1088"/>
    </location>
</feature>
<dbReference type="Pfam" id="PF00931">
    <property type="entry name" value="NB-ARC"/>
    <property type="match status" value="1"/>
</dbReference>
<dbReference type="GO" id="GO:0043531">
    <property type="term" value="F:ADP binding"/>
    <property type="evidence" value="ECO:0007669"/>
    <property type="project" value="InterPro"/>
</dbReference>
<gene>
    <name evidence="6" type="ORF">ALMOND_2B004962</name>
</gene>
<evidence type="ECO:0000256" key="4">
    <source>
        <dbReference type="ARBA" id="ARBA00023027"/>
    </source>
</evidence>
<dbReference type="InterPro" id="IPR002182">
    <property type="entry name" value="NB-ARC"/>
</dbReference>
<dbReference type="GO" id="GO:0006952">
    <property type="term" value="P:defense response"/>
    <property type="evidence" value="ECO:0007669"/>
    <property type="project" value="InterPro"/>
</dbReference>
<dbReference type="FunFam" id="3.40.50.10140:FF:000007">
    <property type="entry name" value="Disease resistance protein (TIR-NBS-LRR class)"/>
    <property type="match status" value="1"/>
</dbReference>
<dbReference type="Pfam" id="PF23286">
    <property type="entry name" value="LRR_13"/>
    <property type="match status" value="1"/>
</dbReference>
<dbReference type="PROSITE" id="PS50104">
    <property type="entry name" value="TIR"/>
    <property type="match status" value="1"/>
</dbReference>
<dbReference type="InterPro" id="IPR035897">
    <property type="entry name" value="Toll_tir_struct_dom_sf"/>
</dbReference>
<evidence type="ECO:0000256" key="1">
    <source>
        <dbReference type="ARBA" id="ARBA00022614"/>
    </source>
</evidence>
<keyword evidence="1" id="KW-0433">Leucine-rich repeat</keyword>
<accession>A0A5E4GJP8</accession>
<dbReference type="SUPFAM" id="SSF52200">
    <property type="entry name" value="Toll/Interleukin receptor TIR domain"/>
    <property type="match status" value="1"/>
</dbReference>
<dbReference type="Gene3D" id="1.10.8.430">
    <property type="entry name" value="Helical domain of apoptotic protease-activating factors"/>
    <property type="match status" value="1"/>
</dbReference>
<feature type="domain" description="TIR" evidence="5">
    <location>
        <begin position="13"/>
        <end position="179"/>
    </location>
</feature>
<reference evidence="7" key="1">
    <citation type="journal article" date="2020" name="Plant J.">
        <title>Transposons played a major role in the diversification between the closely related almond and peach genomes: results from the almond genome sequence.</title>
        <authorList>
            <person name="Alioto T."/>
            <person name="Alexiou K.G."/>
            <person name="Bardil A."/>
            <person name="Barteri F."/>
            <person name="Castanera R."/>
            <person name="Cruz F."/>
            <person name="Dhingra A."/>
            <person name="Duval H."/>
            <person name="Fernandez I Marti A."/>
            <person name="Frias L."/>
            <person name="Galan B."/>
            <person name="Garcia J.L."/>
            <person name="Howad W."/>
            <person name="Gomez-Garrido J."/>
            <person name="Gut M."/>
            <person name="Julca I."/>
            <person name="Morata J."/>
            <person name="Puigdomenech P."/>
            <person name="Ribeca P."/>
            <person name="Rubio Cabetas M.J."/>
            <person name="Vlasova A."/>
            <person name="Wirthensohn M."/>
            <person name="Garcia-Mas J."/>
            <person name="Gabaldon T."/>
            <person name="Casacuberta J.M."/>
            <person name="Arus P."/>
        </authorList>
    </citation>
    <scope>NUCLEOTIDE SEQUENCE [LARGE SCALE GENOMIC DNA]</scope>
    <source>
        <strain evidence="7">cv. Texas</strain>
    </source>
</reference>
<dbReference type="InterPro" id="IPR044974">
    <property type="entry name" value="Disease_R_plants"/>
</dbReference>
<dbReference type="OMA" id="LRICNAN"/>
<dbReference type="InterPro" id="IPR003591">
    <property type="entry name" value="Leu-rich_rpt_typical-subtyp"/>
</dbReference>
<dbReference type="InterPro" id="IPR058192">
    <property type="entry name" value="WHD_ROQ1-like"/>
</dbReference>
<dbReference type="PANTHER" id="PTHR11017:SF559">
    <property type="entry name" value="DISEASE RESISTANCE PROTEIN CHL1"/>
    <property type="match status" value="1"/>
</dbReference>
<evidence type="ECO:0000259" key="5">
    <source>
        <dbReference type="PROSITE" id="PS50104"/>
    </source>
</evidence>
<dbReference type="EMBL" id="CABIKO010000897">
    <property type="protein sequence ID" value="VVA40024.1"/>
    <property type="molecule type" value="Genomic_DNA"/>
</dbReference>
<evidence type="ECO:0000256" key="3">
    <source>
        <dbReference type="ARBA" id="ARBA00022821"/>
    </source>
</evidence>
<dbReference type="InterPro" id="IPR000157">
    <property type="entry name" value="TIR_dom"/>
</dbReference>